<reference evidence="4 5" key="1">
    <citation type="journal article" date="2024" name="bioRxiv">
        <title>A reference genome for Trichogramma kaykai: A tiny desert-dwelling parasitoid wasp with competing sex-ratio distorters.</title>
        <authorList>
            <person name="Culotta J."/>
            <person name="Lindsey A.R."/>
        </authorList>
    </citation>
    <scope>NUCLEOTIDE SEQUENCE [LARGE SCALE GENOMIC DNA]</scope>
    <source>
        <strain evidence="4 5">KSX58</strain>
    </source>
</reference>
<dbReference type="PANTHER" id="PTHR13234:SF71">
    <property type="entry name" value="GAMMA-INTERFERON-INDUCIBLE LYSOSOMAL THIOL REDUCTASE-LIKE PROTEIN"/>
    <property type="match status" value="1"/>
</dbReference>
<dbReference type="PANTHER" id="PTHR13234">
    <property type="entry name" value="GAMMA-INTERFERON INDUCIBLE LYSOSOMAL THIOL REDUCTASE GILT"/>
    <property type="match status" value="1"/>
</dbReference>
<organism evidence="4 5">
    <name type="scientific">Trichogramma kaykai</name>
    <dbReference type="NCBI Taxonomy" id="54128"/>
    <lineage>
        <taxon>Eukaryota</taxon>
        <taxon>Metazoa</taxon>
        <taxon>Ecdysozoa</taxon>
        <taxon>Arthropoda</taxon>
        <taxon>Hexapoda</taxon>
        <taxon>Insecta</taxon>
        <taxon>Pterygota</taxon>
        <taxon>Neoptera</taxon>
        <taxon>Endopterygota</taxon>
        <taxon>Hymenoptera</taxon>
        <taxon>Apocrita</taxon>
        <taxon>Proctotrupomorpha</taxon>
        <taxon>Chalcidoidea</taxon>
        <taxon>Trichogrammatidae</taxon>
        <taxon>Trichogramma</taxon>
    </lineage>
</organism>
<accession>A0ABD2WVJ2</accession>
<evidence type="ECO:0000313" key="5">
    <source>
        <dbReference type="Proteomes" id="UP001627154"/>
    </source>
</evidence>
<evidence type="ECO:0000313" key="4">
    <source>
        <dbReference type="EMBL" id="KAL3397033.1"/>
    </source>
</evidence>
<keyword evidence="3" id="KW-1133">Transmembrane helix</keyword>
<sequence length="227" mass="26616">MVKVTNLKIKLLALVFAIIFCLQIFKLWSFYHEKVEAERVYERIKTQKVLVKVYYEALCSDSRNFIIKQLLPTYNTIENYMDVQLIPYGKAETIVTNDDYVFKCQHGEPECQANIIHACSIHFVHDPRKQLELISCMIKNNMYPMSILKSCAEHMKEYKAILDCSISIEGRRLLMKYGEMTNELSPKVDFIPTITLDNDHDNQILILKNLMRQVCQRIKEPPRECVS</sequence>
<dbReference type="InterPro" id="IPR004911">
    <property type="entry name" value="Interferon-induced_GILT"/>
</dbReference>
<keyword evidence="3" id="KW-0472">Membrane</keyword>
<keyword evidence="5" id="KW-1185">Reference proteome</keyword>
<feature type="transmembrane region" description="Helical" evidence="3">
    <location>
        <begin position="12"/>
        <end position="31"/>
    </location>
</feature>
<comment type="caution">
    <text evidence="4">The sequence shown here is derived from an EMBL/GenBank/DDBJ whole genome shotgun (WGS) entry which is preliminary data.</text>
</comment>
<dbReference type="Pfam" id="PF03227">
    <property type="entry name" value="GILT"/>
    <property type="match status" value="1"/>
</dbReference>
<keyword evidence="3" id="KW-0812">Transmembrane</keyword>
<dbReference type="AlphaFoldDB" id="A0ABD2WVJ2"/>
<dbReference type="EMBL" id="JBJJXI010000067">
    <property type="protein sequence ID" value="KAL3397033.1"/>
    <property type="molecule type" value="Genomic_DNA"/>
</dbReference>
<protein>
    <submittedName>
        <fullName evidence="4">Uncharacterized protein</fullName>
    </submittedName>
</protein>
<name>A0ABD2WVJ2_9HYME</name>
<keyword evidence="2" id="KW-0325">Glycoprotein</keyword>
<gene>
    <name evidence="4" type="ORF">TKK_009068</name>
</gene>
<proteinExistence type="inferred from homology"/>
<evidence type="ECO:0000256" key="2">
    <source>
        <dbReference type="ARBA" id="ARBA00023180"/>
    </source>
</evidence>
<dbReference type="Proteomes" id="UP001627154">
    <property type="component" value="Unassembled WGS sequence"/>
</dbReference>
<evidence type="ECO:0000256" key="1">
    <source>
        <dbReference type="ARBA" id="ARBA00005679"/>
    </source>
</evidence>
<comment type="similarity">
    <text evidence="1">Belongs to the GILT family.</text>
</comment>
<evidence type="ECO:0000256" key="3">
    <source>
        <dbReference type="SAM" id="Phobius"/>
    </source>
</evidence>